<evidence type="ECO:0000313" key="2">
    <source>
        <dbReference type="EMBL" id="BBO32819.1"/>
    </source>
</evidence>
<organism evidence="2 3">
    <name type="scientific">Lacipirellula parvula</name>
    <dbReference type="NCBI Taxonomy" id="2650471"/>
    <lineage>
        <taxon>Bacteria</taxon>
        <taxon>Pseudomonadati</taxon>
        <taxon>Planctomycetota</taxon>
        <taxon>Planctomycetia</taxon>
        <taxon>Pirellulales</taxon>
        <taxon>Lacipirellulaceae</taxon>
        <taxon>Lacipirellula</taxon>
    </lineage>
</organism>
<proteinExistence type="predicted"/>
<name>A0A5K7XIU3_9BACT</name>
<feature type="region of interest" description="Disordered" evidence="1">
    <location>
        <begin position="1"/>
        <end position="36"/>
    </location>
</feature>
<feature type="compositionally biased region" description="Basic and acidic residues" evidence="1">
    <location>
        <begin position="1"/>
        <end position="10"/>
    </location>
</feature>
<dbReference type="EMBL" id="AP021861">
    <property type="protein sequence ID" value="BBO32819.1"/>
    <property type="molecule type" value="Genomic_DNA"/>
</dbReference>
<protein>
    <submittedName>
        <fullName evidence="2">Uncharacterized protein</fullName>
    </submittedName>
</protein>
<sequence length="66" mass="7105">MVERRVHRPELASGPPLLKLPASEVDKPTPGPLPSLATTAMASLRCQQFVAGNEVDPGQQVFGKPW</sequence>
<evidence type="ECO:0000313" key="3">
    <source>
        <dbReference type="Proteomes" id="UP000326837"/>
    </source>
</evidence>
<evidence type="ECO:0000256" key="1">
    <source>
        <dbReference type="SAM" id="MobiDB-lite"/>
    </source>
</evidence>
<dbReference type="AlphaFoldDB" id="A0A5K7XIU3"/>
<reference evidence="3" key="1">
    <citation type="submission" date="2019-10" db="EMBL/GenBank/DDBJ databases">
        <title>Lacipirellula parvula gen. nov., sp. nov., representing a lineage of planctomycetes widespread in freshwater anoxic habitats, and description of the family Lacipirellulaceae.</title>
        <authorList>
            <person name="Dedysh S.N."/>
            <person name="Kulichevskaya I.S."/>
            <person name="Beletsky A.V."/>
            <person name="Rakitin A.L."/>
            <person name="Mardanov A.V."/>
            <person name="Ivanova A.A."/>
            <person name="Saltykova V.X."/>
            <person name="Rijpstra W.I.C."/>
            <person name="Sinninghe Damste J.S."/>
            <person name="Ravin N.V."/>
        </authorList>
    </citation>
    <scope>NUCLEOTIDE SEQUENCE [LARGE SCALE GENOMIC DNA]</scope>
    <source>
        <strain evidence="3">PX69</strain>
    </source>
</reference>
<accession>A0A5K7XIU3</accession>
<dbReference type="Proteomes" id="UP000326837">
    <property type="component" value="Chromosome"/>
</dbReference>
<gene>
    <name evidence="2" type="ORF">PLANPX_2431</name>
</gene>
<keyword evidence="3" id="KW-1185">Reference proteome</keyword>
<dbReference type="KEGG" id="lpav:PLANPX_2431"/>